<evidence type="ECO:0000313" key="3">
    <source>
        <dbReference type="Proteomes" id="UP000316426"/>
    </source>
</evidence>
<keyword evidence="1" id="KW-0472">Membrane</keyword>
<reference evidence="2 3" key="1">
    <citation type="submission" date="2019-02" db="EMBL/GenBank/DDBJ databases">
        <title>Deep-cultivation of Planctomycetes and their phenomic and genomic characterization uncovers novel biology.</title>
        <authorList>
            <person name="Wiegand S."/>
            <person name="Jogler M."/>
            <person name="Boedeker C."/>
            <person name="Pinto D."/>
            <person name="Vollmers J."/>
            <person name="Rivas-Marin E."/>
            <person name="Kohn T."/>
            <person name="Peeters S.H."/>
            <person name="Heuer A."/>
            <person name="Rast P."/>
            <person name="Oberbeckmann S."/>
            <person name="Bunk B."/>
            <person name="Jeske O."/>
            <person name="Meyerdierks A."/>
            <person name="Storesund J.E."/>
            <person name="Kallscheuer N."/>
            <person name="Luecker S."/>
            <person name="Lage O.M."/>
            <person name="Pohl T."/>
            <person name="Merkel B.J."/>
            <person name="Hornburger P."/>
            <person name="Mueller R.-W."/>
            <person name="Bruemmer F."/>
            <person name="Labrenz M."/>
            <person name="Spormann A.M."/>
            <person name="Op den Camp H."/>
            <person name="Overmann J."/>
            <person name="Amann R."/>
            <person name="Jetten M.S.M."/>
            <person name="Mascher T."/>
            <person name="Medema M.H."/>
            <person name="Devos D.P."/>
            <person name="Kaster A.-K."/>
            <person name="Ovreas L."/>
            <person name="Rohde M."/>
            <person name="Galperin M.Y."/>
            <person name="Jogler C."/>
        </authorList>
    </citation>
    <scope>NUCLEOTIDE SEQUENCE [LARGE SCALE GENOMIC DNA]</scope>
    <source>
        <strain evidence="2 3">Spa11</strain>
    </source>
</reference>
<keyword evidence="3" id="KW-1185">Reference proteome</keyword>
<name>A0A518KC53_9BACT</name>
<keyword evidence="1" id="KW-1133">Transmembrane helix</keyword>
<feature type="transmembrane region" description="Helical" evidence="1">
    <location>
        <begin position="39"/>
        <end position="58"/>
    </location>
</feature>
<evidence type="ECO:0000256" key="1">
    <source>
        <dbReference type="SAM" id="Phobius"/>
    </source>
</evidence>
<dbReference type="Proteomes" id="UP000316426">
    <property type="component" value="Chromosome"/>
</dbReference>
<sequence>MRAIALSIIVFSGAFMAVGGAIAEAMPSSQVVCYADEFGLVIAVVGVFMLILEIMATASRESQNKAKP</sequence>
<keyword evidence="1" id="KW-0812">Transmembrane</keyword>
<evidence type="ECO:0000313" key="2">
    <source>
        <dbReference type="EMBL" id="QDV75364.1"/>
    </source>
</evidence>
<dbReference type="EMBL" id="CP036349">
    <property type="protein sequence ID" value="QDV75364.1"/>
    <property type="molecule type" value="Genomic_DNA"/>
</dbReference>
<proteinExistence type="predicted"/>
<organism evidence="2 3">
    <name type="scientific">Botrimarina mediterranea</name>
    <dbReference type="NCBI Taxonomy" id="2528022"/>
    <lineage>
        <taxon>Bacteria</taxon>
        <taxon>Pseudomonadati</taxon>
        <taxon>Planctomycetota</taxon>
        <taxon>Planctomycetia</taxon>
        <taxon>Pirellulales</taxon>
        <taxon>Lacipirellulaceae</taxon>
        <taxon>Botrimarina</taxon>
    </lineage>
</organism>
<dbReference type="KEGG" id="bmei:Spa11_35800"/>
<dbReference type="RefSeq" id="WP_145114582.1">
    <property type="nucleotide sequence ID" value="NZ_CP036349.1"/>
</dbReference>
<accession>A0A518KC53</accession>
<dbReference type="AlphaFoldDB" id="A0A518KC53"/>
<gene>
    <name evidence="2" type="ORF">Spa11_35800</name>
</gene>
<protein>
    <submittedName>
        <fullName evidence="2">Uncharacterized protein</fullName>
    </submittedName>
</protein>